<reference evidence="1" key="1">
    <citation type="submission" date="2014-03" db="EMBL/GenBank/DDBJ databases">
        <authorList>
            <person name="Zhang G."/>
            <person name="Zhu L."/>
            <person name="Fang P."/>
        </authorList>
    </citation>
    <scope>NUCLEOTIDE SEQUENCE</scope>
    <source>
        <strain evidence="1">NS1</strain>
        <plasmid evidence="1">pNSL1</plasmid>
    </source>
</reference>
<proteinExistence type="predicted"/>
<sequence length="206" mass="24052">MPILQVPIHFRCRYSVVRPTPRISAISVCLIPLSIRPVRSGRLRLDLQTASGTRGWADRTRCRLEQKLPYLFAEIETRAAELARSRARSEDERLRRRAAWDEAIERARQDYLYQLDRDRLRDQLARSADADAIRAYCARLQARADRLDDPRAARLTEWLRWAGDEADRIDPLNRLDEWVYLVPSEILPSDLAPYVPRGFSPYRPPD</sequence>
<organism evidence="1">
    <name type="scientific">Rhodococcus sp. NS1</name>
    <dbReference type="NCBI Taxonomy" id="402236"/>
    <lineage>
        <taxon>Bacteria</taxon>
        <taxon>Bacillati</taxon>
        <taxon>Actinomycetota</taxon>
        <taxon>Actinomycetes</taxon>
        <taxon>Mycobacteriales</taxon>
        <taxon>Nocardiaceae</taxon>
        <taxon>Rhodococcus</taxon>
    </lineage>
</organism>
<dbReference type="EMBL" id="KJ605395">
    <property type="protein sequence ID" value="AIU93958.1"/>
    <property type="molecule type" value="Genomic_DNA"/>
</dbReference>
<protein>
    <submittedName>
        <fullName evidence="1">Uncharacterized protein</fullName>
    </submittedName>
</protein>
<accession>A0A097SQZ0</accession>
<geneLocation type="plasmid" evidence="1">
    <name>pNSL1</name>
</geneLocation>
<evidence type="ECO:0000313" key="1">
    <source>
        <dbReference type="EMBL" id="AIU93958.1"/>
    </source>
</evidence>
<keyword evidence="1" id="KW-0614">Plasmid</keyword>
<gene>
    <name evidence="1" type="ORF">LRS1606.524</name>
</gene>
<name>A0A097SQZ0_9NOCA</name>
<dbReference type="AlphaFoldDB" id="A0A097SQZ0"/>